<organism evidence="2">
    <name type="scientific">Bradyrhizobium quebecense</name>
    <dbReference type="NCBI Taxonomy" id="2748629"/>
    <lineage>
        <taxon>Bacteria</taxon>
        <taxon>Pseudomonadati</taxon>
        <taxon>Pseudomonadota</taxon>
        <taxon>Alphaproteobacteria</taxon>
        <taxon>Hyphomicrobiales</taxon>
        <taxon>Nitrobacteraceae</taxon>
        <taxon>Bradyrhizobium</taxon>
    </lineage>
</organism>
<protein>
    <submittedName>
        <fullName evidence="2">Uncharacterized protein</fullName>
    </submittedName>
</protein>
<dbReference type="EMBL" id="JABWSX010000001">
    <property type="protein sequence ID" value="NVL05131.1"/>
    <property type="molecule type" value="Genomic_DNA"/>
</dbReference>
<reference evidence="2" key="1">
    <citation type="submission" date="2020-06" db="EMBL/GenBank/DDBJ databases">
        <title>Whole Genome Sequence of Bradyrhizobium sp. Strain 66S1MB.</title>
        <authorList>
            <person name="Bromfield E."/>
            <person name="Cloutier S."/>
        </authorList>
    </citation>
    <scope>NUCLEOTIDE SEQUENCE</scope>
    <source>
        <strain evidence="2">66S1MB</strain>
    </source>
</reference>
<name>A0A974ABJ3_9BRAD</name>
<feature type="region of interest" description="Disordered" evidence="1">
    <location>
        <begin position="52"/>
        <end position="79"/>
    </location>
</feature>
<accession>A0A974ABJ3</accession>
<evidence type="ECO:0000313" key="2">
    <source>
        <dbReference type="EMBL" id="NVL05131.1"/>
    </source>
</evidence>
<dbReference type="RefSeq" id="WP_176529212.1">
    <property type="nucleotide sequence ID" value="NZ_CP088022.1"/>
</dbReference>
<comment type="caution">
    <text evidence="2">The sequence shown here is derived from an EMBL/GenBank/DDBJ whole genome shotgun (WGS) entry which is preliminary data.</text>
</comment>
<sequence>MIDLTKHDFTSLSVKDLLDAREAYHVHLAHLQSVYATAIGRYLIRDSDRNATEPFRRHGQARQGRQDAAGSLRRVDAQRRSESLERLLRRDRRGPPRRVAVSGLADLRPDGRICRRQQEAGIRLCRGDRRALHRRCLPAACTSRNSTMA</sequence>
<evidence type="ECO:0000256" key="1">
    <source>
        <dbReference type="SAM" id="MobiDB-lite"/>
    </source>
</evidence>
<proteinExistence type="predicted"/>
<dbReference type="AlphaFoldDB" id="A0A974ABJ3"/>
<gene>
    <name evidence="2" type="ORF">HU230_05285</name>
</gene>